<evidence type="ECO:0000256" key="3">
    <source>
        <dbReference type="SAM" id="MobiDB-lite"/>
    </source>
</evidence>
<evidence type="ECO:0000256" key="2">
    <source>
        <dbReference type="ARBA" id="ARBA00022679"/>
    </source>
</evidence>
<feature type="region of interest" description="Disordered" evidence="3">
    <location>
        <begin position="39"/>
        <end position="124"/>
    </location>
</feature>
<name>C1MGW6_MICPC</name>
<evidence type="ECO:0000313" key="4">
    <source>
        <dbReference type="EMBL" id="EEH60643.1"/>
    </source>
</evidence>
<feature type="compositionally biased region" description="Basic and acidic residues" evidence="3">
    <location>
        <begin position="115"/>
        <end position="124"/>
    </location>
</feature>
<keyword evidence="5" id="KW-1185">Reference proteome</keyword>
<dbReference type="AlphaFoldDB" id="C1MGW6"/>
<dbReference type="InterPro" id="IPR029063">
    <property type="entry name" value="SAM-dependent_MTases_sf"/>
</dbReference>
<dbReference type="Pfam" id="PF05971">
    <property type="entry name" value="Methyltransf_10"/>
    <property type="match status" value="1"/>
</dbReference>
<proteinExistence type="predicted"/>
<reference evidence="4 5" key="1">
    <citation type="journal article" date="2009" name="Science">
        <title>Green evolution and dynamic adaptations revealed by genomes of the marine picoeukaryotes Micromonas.</title>
        <authorList>
            <person name="Worden A.Z."/>
            <person name="Lee J.H."/>
            <person name="Mock T."/>
            <person name="Rouze P."/>
            <person name="Simmons M.P."/>
            <person name="Aerts A.L."/>
            <person name="Allen A.E."/>
            <person name="Cuvelier M.L."/>
            <person name="Derelle E."/>
            <person name="Everett M.V."/>
            <person name="Foulon E."/>
            <person name="Grimwood J."/>
            <person name="Gundlach H."/>
            <person name="Henrissat B."/>
            <person name="Napoli C."/>
            <person name="McDonald S.M."/>
            <person name="Parker M.S."/>
            <person name="Rombauts S."/>
            <person name="Salamov A."/>
            <person name="Von Dassow P."/>
            <person name="Badger J.H."/>
            <person name="Coutinho P.M."/>
            <person name="Demir E."/>
            <person name="Dubchak I."/>
            <person name="Gentemann C."/>
            <person name="Eikrem W."/>
            <person name="Gready J.E."/>
            <person name="John U."/>
            <person name="Lanier W."/>
            <person name="Lindquist E.A."/>
            <person name="Lucas S."/>
            <person name="Mayer K.F."/>
            <person name="Moreau H."/>
            <person name="Not F."/>
            <person name="Otillar R."/>
            <person name="Panaud O."/>
            <person name="Pangilinan J."/>
            <person name="Paulsen I."/>
            <person name="Piegu B."/>
            <person name="Poliakov A."/>
            <person name="Robbens S."/>
            <person name="Schmutz J."/>
            <person name="Toulza E."/>
            <person name="Wyss T."/>
            <person name="Zelensky A."/>
            <person name="Zhou K."/>
            <person name="Armbrust E.V."/>
            <person name="Bhattacharya D."/>
            <person name="Goodenough U.W."/>
            <person name="Van de Peer Y."/>
            <person name="Grigoriev I.V."/>
        </authorList>
    </citation>
    <scope>NUCLEOTIDE SEQUENCE [LARGE SCALE GENOMIC DNA]</scope>
    <source>
        <strain evidence="4 5">CCMP1545</strain>
    </source>
</reference>
<dbReference type="GO" id="GO:0005634">
    <property type="term" value="C:nucleus"/>
    <property type="evidence" value="ECO:0007669"/>
    <property type="project" value="TreeGrafter"/>
</dbReference>
<dbReference type="SUPFAM" id="SSF53335">
    <property type="entry name" value="S-adenosyl-L-methionine-dependent methyltransferases"/>
    <property type="match status" value="1"/>
</dbReference>
<dbReference type="STRING" id="564608.C1MGW6"/>
<dbReference type="EMBL" id="GG663735">
    <property type="protein sequence ID" value="EEH60643.1"/>
    <property type="molecule type" value="Genomic_DNA"/>
</dbReference>
<dbReference type="eggNOG" id="KOG2912">
    <property type="taxonomic scope" value="Eukaryota"/>
</dbReference>
<evidence type="ECO:0000313" key="5">
    <source>
        <dbReference type="Proteomes" id="UP000001876"/>
    </source>
</evidence>
<dbReference type="GO" id="GO:0070475">
    <property type="term" value="P:rRNA base methylation"/>
    <property type="evidence" value="ECO:0007669"/>
    <property type="project" value="TreeGrafter"/>
</dbReference>
<dbReference type="OrthoDB" id="514248at2759"/>
<accession>C1MGW6</accession>
<dbReference type="GO" id="GO:0008168">
    <property type="term" value="F:methyltransferase activity"/>
    <property type="evidence" value="ECO:0007669"/>
    <property type="project" value="UniProtKB-KW"/>
</dbReference>
<dbReference type="Proteomes" id="UP000001876">
    <property type="component" value="Unassembled WGS sequence"/>
</dbReference>
<dbReference type="GeneID" id="9680570"/>
<dbReference type="KEGG" id="mpp:MICPUCDRAFT_49964"/>
<keyword evidence="1 4" id="KW-0489">Methyltransferase</keyword>
<gene>
    <name evidence="4" type="ORF">MICPUCDRAFT_49964</name>
</gene>
<dbReference type="PANTHER" id="PTHR13393:SF0">
    <property type="entry name" value="RNA N6-ADENOSINE-METHYLTRANSFERASE METTL16"/>
    <property type="match status" value="1"/>
</dbReference>
<dbReference type="Gene3D" id="3.40.50.150">
    <property type="entry name" value="Vaccinia Virus protein VP39"/>
    <property type="match status" value="1"/>
</dbReference>
<keyword evidence="2 4" id="KW-0808">Transferase</keyword>
<protein>
    <submittedName>
        <fullName evidence="4">Sam-dependent methyltransferase</fullName>
    </submittedName>
</protein>
<organism evidence="5">
    <name type="scientific">Micromonas pusilla (strain CCMP1545)</name>
    <name type="common">Picoplanktonic green alga</name>
    <dbReference type="NCBI Taxonomy" id="564608"/>
    <lineage>
        <taxon>Eukaryota</taxon>
        <taxon>Viridiplantae</taxon>
        <taxon>Chlorophyta</taxon>
        <taxon>Mamiellophyceae</taxon>
        <taxon>Mamiellales</taxon>
        <taxon>Mamiellaceae</taxon>
        <taxon>Micromonas</taxon>
    </lineage>
</organism>
<dbReference type="RefSeq" id="XP_003055391.1">
    <property type="nucleotide sequence ID" value="XM_003055345.1"/>
</dbReference>
<evidence type="ECO:0000256" key="1">
    <source>
        <dbReference type="ARBA" id="ARBA00022603"/>
    </source>
</evidence>
<feature type="compositionally biased region" description="Acidic residues" evidence="3">
    <location>
        <begin position="89"/>
        <end position="103"/>
    </location>
</feature>
<dbReference type="InterPro" id="IPR010286">
    <property type="entry name" value="METTL16/RlmF"/>
</dbReference>
<sequence>MSAAEVREALAELEAIIAADPANADAELLAAAEELRDAMRDAEEATTAGADAAREDDDVVVAVPGDRDDAADDADAARKRKRVEAGEDAKDDDDDGDDDDDDDARAAPIPTRAPNGDRMHPRNAYREKNPDFAALAKRHPALLPHLRSRGKGRHVIDFTSYDATRELNAAMLAVDYGILRWTVPPGHLIPPVANRANYVHWIQDLLRASRPDGVEIAGPTVLGLDVGVGANCVYPLIGAATHGWRFVGCDVADAALAAATANASANANVASLIEIRDSRRGEGGGEGGGGDGVLLPAIRDGERFAFSMCNPPFFETMAEAELNAGTNFGGTETEMCYPNGGEHAFVRAMYEDSLTLLDRVHWYTTMCGKKETMKKLRRALEMRSSITFRTTEFLQGRTMRWGIAWSFAKDALEKTNRRGASNANALDAATTAAATPKCWRMTFEVQASARGRAGKKPPTASDVLERLRRELSSATTTSISIETDASDPLRLNCALELPSPSPSSTSRGPPHAFTASVMRSAPGTLTVAAALAEGAKSRDAAKTAFATAMARARAAMRSPETYE</sequence>
<dbReference type="PANTHER" id="PTHR13393">
    <property type="entry name" value="SAM-DEPENDENT METHYLTRANSFERASE"/>
    <property type="match status" value="1"/>
</dbReference>